<dbReference type="GeneID" id="5729086"/>
<accession>A0A2K3DWH5</accession>
<evidence type="ECO:0000259" key="5">
    <source>
        <dbReference type="PROSITE" id="PS51292"/>
    </source>
</evidence>
<dbReference type="PROSITE" id="PS51292">
    <property type="entry name" value="ZF_RING_CH"/>
    <property type="match status" value="1"/>
</dbReference>
<evidence type="ECO:0000256" key="4">
    <source>
        <dbReference type="SAM" id="MobiDB-lite"/>
    </source>
</evidence>
<dbReference type="EMBL" id="CM008964">
    <property type="protein sequence ID" value="PNW84887.1"/>
    <property type="molecule type" value="Genomic_DNA"/>
</dbReference>
<keyword evidence="2" id="KW-0863">Zinc-finger</keyword>
<gene>
    <name evidence="6" type="ORF">CHLRE_03g162500v5</name>
</gene>
<evidence type="ECO:0000256" key="1">
    <source>
        <dbReference type="ARBA" id="ARBA00022723"/>
    </source>
</evidence>
<evidence type="ECO:0000313" key="7">
    <source>
        <dbReference type="Proteomes" id="UP000006906"/>
    </source>
</evidence>
<dbReference type="SUPFAM" id="SSF57850">
    <property type="entry name" value="RING/U-box"/>
    <property type="match status" value="1"/>
</dbReference>
<dbReference type="InParanoid" id="A0A2K3DWH5"/>
<evidence type="ECO:0000256" key="3">
    <source>
        <dbReference type="ARBA" id="ARBA00022833"/>
    </source>
</evidence>
<feature type="region of interest" description="Disordered" evidence="4">
    <location>
        <begin position="179"/>
        <end position="202"/>
    </location>
</feature>
<protein>
    <recommendedName>
        <fullName evidence="5">RING-CH-type domain-containing protein</fullName>
    </recommendedName>
</protein>
<evidence type="ECO:0000313" key="6">
    <source>
        <dbReference type="EMBL" id="PNW84887.1"/>
    </source>
</evidence>
<feature type="compositionally biased region" description="Low complexity" evidence="4">
    <location>
        <begin position="180"/>
        <end position="198"/>
    </location>
</feature>
<keyword evidence="1" id="KW-0479">Metal-binding</keyword>
<dbReference type="Pfam" id="PF12906">
    <property type="entry name" value="RINGv"/>
    <property type="match status" value="1"/>
</dbReference>
<dbReference type="ExpressionAtlas" id="A0A2K3DWH5">
    <property type="expression patterns" value="baseline and differential"/>
</dbReference>
<sequence length="272" mass="28660">MCSETSTSGREHCISSDQQEAACCWICLQESGVQRSPCRCPNFVHKTCLARWQVERLGRSEERSCRFCDTVLPPWQETLLPQRVKPAPEAMINVYGPDGSLHRLPLQPGLAGRRRFLRAVRAALRLPDHATIEMSFEVAVPLPSHTGSGLSPNSALINTQDFSLASHIATVNAGIRRGRQGAQGKAPAAAAPQEAAPAAEEEAEAAALAAAAEETAAAEAAAGVTGGQGQGHAGVSAAGPAGATLTAPARPPMLRTQADTEGSPRLSKRHRR</sequence>
<keyword evidence="3" id="KW-0862">Zinc</keyword>
<dbReference type="AlphaFoldDB" id="A0A2K3DWH5"/>
<dbReference type="GO" id="GO:0008270">
    <property type="term" value="F:zinc ion binding"/>
    <property type="evidence" value="ECO:0007669"/>
    <property type="project" value="UniProtKB-KW"/>
</dbReference>
<dbReference type="KEGG" id="cre:CHLRE_03g162500v5"/>
<reference evidence="6 7" key="1">
    <citation type="journal article" date="2007" name="Science">
        <title>The Chlamydomonas genome reveals the evolution of key animal and plant functions.</title>
        <authorList>
            <person name="Merchant S.S."/>
            <person name="Prochnik S.E."/>
            <person name="Vallon O."/>
            <person name="Harris E.H."/>
            <person name="Karpowicz S.J."/>
            <person name="Witman G.B."/>
            <person name="Terry A."/>
            <person name="Salamov A."/>
            <person name="Fritz-Laylin L.K."/>
            <person name="Marechal-Drouard L."/>
            <person name="Marshall W.F."/>
            <person name="Qu L.H."/>
            <person name="Nelson D.R."/>
            <person name="Sanderfoot A.A."/>
            <person name="Spalding M.H."/>
            <person name="Kapitonov V.V."/>
            <person name="Ren Q."/>
            <person name="Ferris P."/>
            <person name="Lindquist E."/>
            <person name="Shapiro H."/>
            <person name="Lucas S.M."/>
            <person name="Grimwood J."/>
            <person name="Schmutz J."/>
            <person name="Cardol P."/>
            <person name="Cerutti H."/>
            <person name="Chanfreau G."/>
            <person name="Chen C.L."/>
            <person name="Cognat V."/>
            <person name="Croft M.T."/>
            <person name="Dent R."/>
            <person name="Dutcher S."/>
            <person name="Fernandez E."/>
            <person name="Fukuzawa H."/>
            <person name="Gonzalez-Ballester D."/>
            <person name="Gonzalez-Halphen D."/>
            <person name="Hallmann A."/>
            <person name="Hanikenne M."/>
            <person name="Hippler M."/>
            <person name="Inwood W."/>
            <person name="Jabbari K."/>
            <person name="Kalanon M."/>
            <person name="Kuras R."/>
            <person name="Lefebvre P.A."/>
            <person name="Lemaire S.D."/>
            <person name="Lobanov A.V."/>
            <person name="Lohr M."/>
            <person name="Manuell A."/>
            <person name="Meier I."/>
            <person name="Mets L."/>
            <person name="Mittag M."/>
            <person name="Mittelmeier T."/>
            <person name="Moroney J.V."/>
            <person name="Moseley J."/>
            <person name="Napoli C."/>
            <person name="Nedelcu A.M."/>
            <person name="Niyogi K."/>
            <person name="Novoselov S.V."/>
            <person name="Paulsen I.T."/>
            <person name="Pazour G."/>
            <person name="Purton S."/>
            <person name="Ral J.P."/>
            <person name="Riano-Pachon D.M."/>
            <person name="Riekhof W."/>
            <person name="Rymarquis L."/>
            <person name="Schroda M."/>
            <person name="Stern D."/>
            <person name="Umen J."/>
            <person name="Willows R."/>
            <person name="Wilson N."/>
            <person name="Zimmer S.L."/>
            <person name="Allmer J."/>
            <person name="Balk J."/>
            <person name="Bisova K."/>
            <person name="Chen C.J."/>
            <person name="Elias M."/>
            <person name="Gendler K."/>
            <person name="Hauser C."/>
            <person name="Lamb M.R."/>
            <person name="Ledford H."/>
            <person name="Long J.C."/>
            <person name="Minagawa J."/>
            <person name="Page M.D."/>
            <person name="Pan J."/>
            <person name="Pootakham W."/>
            <person name="Roje S."/>
            <person name="Rose A."/>
            <person name="Stahlberg E."/>
            <person name="Terauchi A.M."/>
            <person name="Yang P."/>
            <person name="Ball S."/>
            <person name="Bowler C."/>
            <person name="Dieckmann C.L."/>
            <person name="Gladyshev V.N."/>
            <person name="Green P."/>
            <person name="Jorgensen R."/>
            <person name="Mayfield S."/>
            <person name="Mueller-Roeber B."/>
            <person name="Rajamani S."/>
            <person name="Sayre R.T."/>
            <person name="Brokstein P."/>
            <person name="Dubchak I."/>
            <person name="Goodstein D."/>
            <person name="Hornick L."/>
            <person name="Huang Y.W."/>
            <person name="Jhaveri J."/>
            <person name="Luo Y."/>
            <person name="Martinez D."/>
            <person name="Ngau W.C."/>
            <person name="Otillar B."/>
            <person name="Poliakov A."/>
            <person name="Porter A."/>
            <person name="Szajkowski L."/>
            <person name="Werner G."/>
            <person name="Zhou K."/>
            <person name="Grigoriev I.V."/>
            <person name="Rokhsar D.S."/>
            <person name="Grossman A.R."/>
        </authorList>
    </citation>
    <scope>NUCLEOTIDE SEQUENCE [LARGE SCALE GENOMIC DNA]</scope>
    <source>
        <strain evidence="7">CC-503</strain>
    </source>
</reference>
<feature type="region of interest" description="Disordered" evidence="4">
    <location>
        <begin position="220"/>
        <end position="272"/>
    </location>
</feature>
<dbReference type="Proteomes" id="UP000006906">
    <property type="component" value="Chromosome 3"/>
</dbReference>
<evidence type="ECO:0000256" key="2">
    <source>
        <dbReference type="ARBA" id="ARBA00022771"/>
    </source>
</evidence>
<dbReference type="OrthoDB" id="540823at2759"/>
<dbReference type="InterPro" id="IPR013083">
    <property type="entry name" value="Znf_RING/FYVE/PHD"/>
</dbReference>
<dbReference type="SMART" id="SM00744">
    <property type="entry name" value="RINGv"/>
    <property type="match status" value="1"/>
</dbReference>
<feature type="domain" description="RING-CH-type" evidence="5">
    <location>
        <begin position="16"/>
        <end position="75"/>
    </location>
</feature>
<dbReference type="Gramene" id="PNW84887">
    <property type="protein sequence ID" value="PNW84887"/>
    <property type="gene ID" value="CHLRE_03g162500v5"/>
</dbReference>
<proteinExistence type="predicted"/>
<dbReference type="PaxDb" id="3055-EDP06072"/>
<name>A0A2K3DWH5_CHLRE</name>
<keyword evidence="7" id="KW-1185">Reference proteome</keyword>
<dbReference type="RefSeq" id="XP_042925856.1">
    <property type="nucleotide sequence ID" value="XM_043060727.1"/>
</dbReference>
<dbReference type="Gene3D" id="3.30.40.10">
    <property type="entry name" value="Zinc/RING finger domain, C3HC4 (zinc finger)"/>
    <property type="match status" value="1"/>
</dbReference>
<feature type="compositionally biased region" description="Low complexity" evidence="4">
    <location>
        <begin position="233"/>
        <end position="248"/>
    </location>
</feature>
<organism evidence="6 7">
    <name type="scientific">Chlamydomonas reinhardtii</name>
    <name type="common">Chlamydomonas smithii</name>
    <dbReference type="NCBI Taxonomy" id="3055"/>
    <lineage>
        <taxon>Eukaryota</taxon>
        <taxon>Viridiplantae</taxon>
        <taxon>Chlorophyta</taxon>
        <taxon>core chlorophytes</taxon>
        <taxon>Chlorophyceae</taxon>
        <taxon>CS clade</taxon>
        <taxon>Chlamydomonadales</taxon>
        <taxon>Chlamydomonadaceae</taxon>
        <taxon>Chlamydomonas</taxon>
    </lineage>
</organism>
<dbReference type="InterPro" id="IPR011016">
    <property type="entry name" value="Znf_RING-CH"/>
</dbReference>